<evidence type="ECO:0000259" key="1">
    <source>
        <dbReference type="Pfam" id="PF02464"/>
    </source>
</evidence>
<keyword evidence="3" id="KW-1185">Reference proteome</keyword>
<reference evidence="2 3" key="1">
    <citation type="submission" date="2019-07" db="EMBL/GenBank/DDBJ databases">
        <title>Whole genome shotgun sequence of Agrococcus baldri NBRC 103055.</title>
        <authorList>
            <person name="Hosoyama A."/>
            <person name="Uohara A."/>
            <person name="Ohji S."/>
            <person name="Ichikawa N."/>
        </authorList>
    </citation>
    <scope>NUCLEOTIDE SEQUENCE [LARGE SCALE GENOMIC DNA]</scope>
    <source>
        <strain evidence="2 3">NBRC 103055</strain>
    </source>
</reference>
<accession>A0AA87RIX7</accession>
<organism evidence="2 3">
    <name type="scientific">Agrococcus baldri</name>
    <dbReference type="NCBI Taxonomy" id="153730"/>
    <lineage>
        <taxon>Bacteria</taxon>
        <taxon>Bacillati</taxon>
        <taxon>Actinomycetota</taxon>
        <taxon>Actinomycetes</taxon>
        <taxon>Micrococcales</taxon>
        <taxon>Microbacteriaceae</taxon>
        <taxon>Agrococcus</taxon>
    </lineage>
</organism>
<dbReference type="AlphaFoldDB" id="A0AA87RIX7"/>
<evidence type="ECO:0000313" key="3">
    <source>
        <dbReference type="Proteomes" id="UP000321749"/>
    </source>
</evidence>
<name>A0AA87RIX7_9MICO</name>
<dbReference type="EMBL" id="BJUU01000019">
    <property type="protein sequence ID" value="GEK81086.1"/>
    <property type="molecule type" value="Genomic_DNA"/>
</dbReference>
<sequence length="189" mass="19411">MTDAAGRAGAQDPALELSARIVARAAARGATIAVAESLTGGLVAETIVRTPGASTVLRLGVVAYATEMKHEVLRVPAPLLAARGPVDPEVAIAMARGVRQLAALDRSTCTLGVATTGVAGPAAQDGHPPGEFHIGVEVDTVHGRVAESTSHLVTGDREAVRREALLAALRLLDAALDRTDLRIHSESTP</sequence>
<feature type="domain" description="CinA C-terminal" evidence="1">
    <location>
        <begin position="16"/>
        <end position="174"/>
    </location>
</feature>
<dbReference type="Pfam" id="PF02464">
    <property type="entry name" value="CinA"/>
    <property type="match status" value="1"/>
</dbReference>
<evidence type="ECO:0000313" key="2">
    <source>
        <dbReference type="EMBL" id="GEK81086.1"/>
    </source>
</evidence>
<protein>
    <recommendedName>
        <fullName evidence="1">CinA C-terminal domain-containing protein</fullName>
    </recommendedName>
</protein>
<dbReference type="SUPFAM" id="SSF142433">
    <property type="entry name" value="CinA-like"/>
    <property type="match status" value="1"/>
</dbReference>
<gene>
    <name evidence="2" type="ORF">ABA31_24370</name>
</gene>
<dbReference type="Gene3D" id="3.90.950.20">
    <property type="entry name" value="CinA-like"/>
    <property type="match status" value="1"/>
</dbReference>
<dbReference type="InterPro" id="IPR008136">
    <property type="entry name" value="CinA_C"/>
</dbReference>
<dbReference type="Proteomes" id="UP000321749">
    <property type="component" value="Unassembled WGS sequence"/>
</dbReference>
<dbReference type="InterPro" id="IPR036653">
    <property type="entry name" value="CinA-like_C"/>
</dbReference>
<dbReference type="RefSeq" id="WP_146795999.1">
    <property type="nucleotide sequence ID" value="NZ_BJUU01000019.1"/>
</dbReference>
<comment type="caution">
    <text evidence="2">The sequence shown here is derived from an EMBL/GenBank/DDBJ whole genome shotgun (WGS) entry which is preliminary data.</text>
</comment>
<dbReference type="NCBIfam" id="TIGR00199">
    <property type="entry name" value="PncC_domain"/>
    <property type="match status" value="1"/>
</dbReference>
<proteinExistence type="predicted"/>